<keyword evidence="5" id="KW-0560">Oxidoreductase</keyword>
<evidence type="ECO:0000313" key="8">
    <source>
        <dbReference type="Proteomes" id="UP001140091"/>
    </source>
</evidence>
<proteinExistence type="inferred from homology"/>
<comment type="cofactor">
    <cofactor evidence="1">
        <name>FAD</name>
        <dbReference type="ChEBI" id="CHEBI:57692"/>
    </cofactor>
</comment>
<evidence type="ECO:0000313" key="7">
    <source>
        <dbReference type="EMBL" id="KAJ2929615.1"/>
    </source>
</evidence>
<accession>A0A9W8MF30</accession>
<keyword evidence="8" id="KW-1185">Reference proteome</keyword>
<evidence type="ECO:0000256" key="5">
    <source>
        <dbReference type="ARBA" id="ARBA00023002"/>
    </source>
</evidence>
<feature type="domain" description="Glucose-methanol-choline oxidoreductase C-terminal" evidence="6">
    <location>
        <begin position="421"/>
        <end position="528"/>
    </location>
</feature>
<evidence type="ECO:0000256" key="2">
    <source>
        <dbReference type="ARBA" id="ARBA00010790"/>
    </source>
</evidence>
<comment type="caution">
    <text evidence="7">The sequence shown here is derived from an EMBL/GenBank/DDBJ whole genome shotgun (WGS) entry which is preliminary data.</text>
</comment>
<sequence>MTTTTKPNAIRLSDDVLLSKLADVEQDAETSQPLEDDLDFIFEDVCIAGSGPIAATYASTIIAEHPTAKVLMVEIGSQDSLIAGEHHKNTIKFQKDIDSFVHVIKAALQPISVPPSDSYIPTLGGDAWAPKPNETLITEGHNPHQNPKTNLRASAVTRTVGGMATHWTCSCPVPDAEERKENPIENLDELLDEAKTLLNVHSDQYDCSIRHTVVKEALLKAYPNRGITNLPLAVERRKDNSDYVTWTGTHRILEKALASDRFTLLTETRFTKLILHQQKPGEISAAKIRDLRNNRDKYVLAKAFVVACGAIVLKRSIVDSIPNDPRFAERAKEHKKKYPKDPIPIPFNDPEPQIMIPYTKDFPWHVQIHRDAFSYGDIGPKADSRVIVDLRFFGKQDIVENNQVHFGPPPTTAGDWKPAVTDIYGMPQPTFEVVRNDQDAERDQRMMRDMTDVANVLGSFLPGSTPQFMEPGLALHITGTTRIGVDPKTSVADPDSKVHGIKNLWVGGNGCIPDSTACNPTRTSIAIALKGARSIVNSLPVDNTNK</sequence>
<dbReference type="GO" id="GO:0016614">
    <property type="term" value="F:oxidoreductase activity, acting on CH-OH group of donors"/>
    <property type="evidence" value="ECO:0007669"/>
    <property type="project" value="InterPro"/>
</dbReference>
<reference evidence="7" key="1">
    <citation type="submission" date="2022-06" db="EMBL/GenBank/DDBJ databases">
        <title>Genome Sequence of Candolleomyces eurysporus.</title>
        <authorList>
            <person name="Buettner E."/>
        </authorList>
    </citation>
    <scope>NUCLEOTIDE SEQUENCE</scope>
    <source>
        <strain evidence="7">VTCC 930004</strain>
    </source>
</reference>
<dbReference type="InterPro" id="IPR007867">
    <property type="entry name" value="GMC_OxRtase_C"/>
</dbReference>
<dbReference type="Gene3D" id="3.50.50.60">
    <property type="entry name" value="FAD/NAD(P)-binding domain"/>
    <property type="match status" value="2"/>
</dbReference>
<evidence type="ECO:0000256" key="1">
    <source>
        <dbReference type="ARBA" id="ARBA00001974"/>
    </source>
</evidence>
<protein>
    <recommendedName>
        <fullName evidence="6">Glucose-methanol-choline oxidoreductase C-terminal domain-containing protein</fullName>
    </recommendedName>
</protein>
<keyword evidence="4" id="KW-0274">FAD</keyword>
<dbReference type="Pfam" id="PF05199">
    <property type="entry name" value="GMC_oxred_C"/>
    <property type="match status" value="1"/>
</dbReference>
<dbReference type="SUPFAM" id="SSF51905">
    <property type="entry name" value="FAD/NAD(P)-binding domain"/>
    <property type="match status" value="1"/>
</dbReference>
<evidence type="ECO:0000259" key="6">
    <source>
        <dbReference type="Pfam" id="PF05199"/>
    </source>
</evidence>
<name>A0A9W8MF30_9AGAR</name>
<dbReference type="Proteomes" id="UP001140091">
    <property type="component" value="Unassembled WGS sequence"/>
</dbReference>
<dbReference type="EMBL" id="JANBPK010000865">
    <property type="protein sequence ID" value="KAJ2929615.1"/>
    <property type="molecule type" value="Genomic_DNA"/>
</dbReference>
<dbReference type="OrthoDB" id="269227at2759"/>
<dbReference type="InterPro" id="IPR036188">
    <property type="entry name" value="FAD/NAD-bd_sf"/>
</dbReference>
<dbReference type="SUPFAM" id="SSF54373">
    <property type="entry name" value="FAD-linked reductases, C-terminal domain"/>
    <property type="match status" value="1"/>
</dbReference>
<comment type="similarity">
    <text evidence="2">Belongs to the GMC oxidoreductase family.</text>
</comment>
<feature type="non-terminal residue" evidence="7">
    <location>
        <position position="1"/>
    </location>
</feature>
<gene>
    <name evidence="7" type="ORF">H1R20_g7479</name>
</gene>
<organism evidence="7 8">
    <name type="scientific">Candolleomyces eurysporus</name>
    <dbReference type="NCBI Taxonomy" id="2828524"/>
    <lineage>
        <taxon>Eukaryota</taxon>
        <taxon>Fungi</taxon>
        <taxon>Dikarya</taxon>
        <taxon>Basidiomycota</taxon>
        <taxon>Agaricomycotina</taxon>
        <taxon>Agaricomycetes</taxon>
        <taxon>Agaricomycetidae</taxon>
        <taxon>Agaricales</taxon>
        <taxon>Agaricineae</taxon>
        <taxon>Psathyrellaceae</taxon>
        <taxon>Candolleomyces</taxon>
    </lineage>
</organism>
<dbReference type="AlphaFoldDB" id="A0A9W8MF30"/>
<dbReference type="InterPro" id="IPR051473">
    <property type="entry name" value="P2Ox-like"/>
</dbReference>
<evidence type="ECO:0000256" key="4">
    <source>
        <dbReference type="ARBA" id="ARBA00022827"/>
    </source>
</evidence>
<keyword evidence="3" id="KW-0285">Flavoprotein</keyword>
<dbReference type="PANTHER" id="PTHR42784">
    <property type="entry name" value="PYRANOSE 2-OXIDASE"/>
    <property type="match status" value="1"/>
</dbReference>
<dbReference type="PANTHER" id="PTHR42784:SF1">
    <property type="entry name" value="PYRANOSE 2-OXIDASE"/>
    <property type="match status" value="1"/>
</dbReference>
<evidence type="ECO:0000256" key="3">
    <source>
        <dbReference type="ARBA" id="ARBA00022630"/>
    </source>
</evidence>